<dbReference type="Proteomes" id="UP000198891">
    <property type="component" value="Unassembled WGS sequence"/>
</dbReference>
<dbReference type="Gene3D" id="2.60.40.10">
    <property type="entry name" value="Immunoglobulins"/>
    <property type="match status" value="6"/>
</dbReference>
<protein>
    <submittedName>
        <fullName evidence="4">Putative Ig domain-containing protein</fullName>
    </submittedName>
</protein>
<dbReference type="AlphaFoldDB" id="A0A1H3LW91"/>
<keyword evidence="5" id="KW-1185">Reference proteome</keyword>
<feature type="transmembrane region" description="Helical" evidence="2">
    <location>
        <begin position="627"/>
        <end position="646"/>
    </location>
</feature>
<evidence type="ECO:0000313" key="5">
    <source>
        <dbReference type="Proteomes" id="UP000198891"/>
    </source>
</evidence>
<name>A0A1H3LW91_9MICO</name>
<proteinExistence type="predicted"/>
<keyword evidence="2" id="KW-0472">Membrane</keyword>
<dbReference type="Pfam" id="PF05345">
    <property type="entry name" value="He_PIG"/>
    <property type="match status" value="6"/>
</dbReference>
<dbReference type="GO" id="GO:0005509">
    <property type="term" value="F:calcium ion binding"/>
    <property type="evidence" value="ECO:0007669"/>
    <property type="project" value="InterPro"/>
</dbReference>
<feature type="compositionally biased region" description="Pro residues" evidence="1">
    <location>
        <begin position="569"/>
        <end position="580"/>
    </location>
</feature>
<keyword evidence="3" id="KW-0732">Signal</keyword>
<dbReference type="EMBL" id="FNPZ01000001">
    <property type="protein sequence ID" value="SDY68075.1"/>
    <property type="molecule type" value="Genomic_DNA"/>
</dbReference>
<gene>
    <name evidence="4" type="ORF">SAMN05216554_1140</name>
</gene>
<feature type="signal peptide" evidence="3">
    <location>
        <begin position="1"/>
        <end position="33"/>
    </location>
</feature>
<evidence type="ECO:0000256" key="3">
    <source>
        <dbReference type="SAM" id="SignalP"/>
    </source>
</evidence>
<organism evidence="4 5">
    <name type="scientific">Herbiconiux ginsengi</name>
    <dbReference type="NCBI Taxonomy" id="381665"/>
    <lineage>
        <taxon>Bacteria</taxon>
        <taxon>Bacillati</taxon>
        <taxon>Actinomycetota</taxon>
        <taxon>Actinomycetes</taxon>
        <taxon>Micrococcales</taxon>
        <taxon>Microbacteriaceae</taxon>
        <taxon>Herbiconiux</taxon>
    </lineage>
</organism>
<sequence>MRAKNPSSHTLRLSLGAAVVAVLLAAIPIGAHAEDLAPAVVPVVTSAAMPPGTVGEAYDYQLTSNVSPVTFSVSGLPDGLTADAGSGSISGTPTTEGEFAVRLEAIGAEPTESTQVRYDTVVIAPAPVTVPVITSPPLPAGTVGVVYSFQLTSNVSPVTFSVSGLPDGLIADAQSGLISGTPLVDGEFAVRLEAVGGGPAGDTQVRYDTLVVDPAPVTVPVITSPALPAGTVSAPYSFQLTSNVSPVTFSVSGLPDGLTADAATGLITGTPTVEGEFAVRLEAIGTGPTGDVSQVVYQTLVIALEESARPVITSGAPPTATVGVSYSFQVTADGDGLTFGAGGLPDGLTIDPTSGLISGVPRVAGTFSMLFRVVDAAGQLGGQHQSLLVEPAVPVITSGPLPDATVGVAYSFPVQSSVPRVRFAATGLPSGLDINVITGLISGTPTIAGAATITITATADGVTSAPWTDTITIRAKGTPPVTPPVFTSTPPVSATIGAAFSYIPTVTSATRVAFALTGAVPGLTFDPATGRLSGTPTTAGSYTLTIVAANGALTTTSQTFTLAVSVATSPPPTPNPPVPPATGGAGGGSLPSADPASQAGPTGRGAHDRSASSATLADTGASSSGSIAAGLAAVLLLAAGAAIAMLSGRSRRRA</sequence>
<dbReference type="SUPFAM" id="SSF49313">
    <property type="entry name" value="Cadherin-like"/>
    <property type="match status" value="6"/>
</dbReference>
<reference evidence="4 5" key="1">
    <citation type="submission" date="2016-10" db="EMBL/GenBank/DDBJ databases">
        <authorList>
            <person name="de Groot N.N."/>
        </authorList>
    </citation>
    <scope>NUCLEOTIDE SEQUENCE [LARGE SCALE GENOMIC DNA]</scope>
    <source>
        <strain evidence="4 5">CGMCC 4.3491</strain>
    </source>
</reference>
<keyword evidence="2" id="KW-1133">Transmembrane helix</keyword>
<evidence type="ECO:0000256" key="2">
    <source>
        <dbReference type="SAM" id="Phobius"/>
    </source>
</evidence>
<dbReference type="GO" id="GO:0005975">
    <property type="term" value="P:carbohydrate metabolic process"/>
    <property type="evidence" value="ECO:0007669"/>
    <property type="project" value="UniProtKB-ARBA"/>
</dbReference>
<dbReference type="GO" id="GO:0016020">
    <property type="term" value="C:membrane"/>
    <property type="evidence" value="ECO:0007669"/>
    <property type="project" value="InterPro"/>
</dbReference>
<dbReference type="RefSeq" id="WP_175494142.1">
    <property type="nucleotide sequence ID" value="NZ_FNPZ01000001.1"/>
</dbReference>
<dbReference type="InterPro" id="IPR013783">
    <property type="entry name" value="Ig-like_fold"/>
</dbReference>
<dbReference type="STRING" id="381665.SAMN05216554_1140"/>
<evidence type="ECO:0000313" key="4">
    <source>
        <dbReference type="EMBL" id="SDY68075.1"/>
    </source>
</evidence>
<evidence type="ECO:0000256" key="1">
    <source>
        <dbReference type="SAM" id="MobiDB-lite"/>
    </source>
</evidence>
<accession>A0A1H3LW91</accession>
<feature type="region of interest" description="Disordered" evidence="1">
    <location>
        <begin position="566"/>
        <end position="619"/>
    </location>
</feature>
<dbReference type="InterPro" id="IPR015919">
    <property type="entry name" value="Cadherin-like_sf"/>
</dbReference>
<feature type="chain" id="PRO_5011656244" evidence="3">
    <location>
        <begin position="34"/>
        <end position="654"/>
    </location>
</feature>
<keyword evidence="2" id="KW-0812">Transmembrane</keyword>